<name>A0AAW6U3T3_9MOLU</name>
<accession>A0AAW6U3T3</accession>
<dbReference type="AlphaFoldDB" id="A0AAW6U3T3"/>
<proteinExistence type="predicted"/>
<dbReference type="EMBL" id="JASCXW010000006">
    <property type="protein sequence ID" value="MDI6452557.1"/>
    <property type="molecule type" value="Genomic_DNA"/>
</dbReference>
<keyword evidence="2" id="KW-1185">Reference proteome</keyword>
<sequence>METQFKKIKALYKSRDLKAIEVFVEELYQNQELPVLIGTSNGELCYQKEDIIKIFKSDLEGWGDVDVDLDSLELIEYGPYQVGRCFSTIKQTFNLDDQTYDRFVHIVESIKKSDEGTNYQKITLIQRLLVHLMHDRKKENREYLWDMYLDMIAKQGVCLALQFSLPIDPLCPDVRIDDFETYNKSLFERELEIIQKMKTKSSITIDFKDQLNGIILKEQKADSVALNDDIVVIDQSDEYFCFVAVGSYQKKVKFEERLSLLLKHEYQGMESKRALFALRRDIASHLAHDAIGETMDVHFRMTGIGIINNQGVDILYHQITLPFNLILEEKTDRDKALF</sequence>
<dbReference type="Proteomes" id="UP001431532">
    <property type="component" value="Unassembled WGS sequence"/>
</dbReference>
<gene>
    <name evidence="1" type="ORF">QJ521_03170</name>
</gene>
<evidence type="ECO:0000313" key="2">
    <source>
        <dbReference type="Proteomes" id="UP001431532"/>
    </source>
</evidence>
<organism evidence="1 2">
    <name type="scientific">Peloplasma aerotolerans</name>
    <dbReference type="NCBI Taxonomy" id="3044389"/>
    <lineage>
        <taxon>Bacteria</taxon>
        <taxon>Bacillati</taxon>
        <taxon>Mycoplasmatota</taxon>
        <taxon>Mollicutes</taxon>
        <taxon>Acholeplasmatales</taxon>
        <taxon>Acholeplasmataceae</taxon>
        <taxon>Peloplasma</taxon>
    </lineage>
</organism>
<evidence type="ECO:0000313" key="1">
    <source>
        <dbReference type="EMBL" id="MDI6452557.1"/>
    </source>
</evidence>
<protein>
    <submittedName>
        <fullName evidence="1">Uncharacterized protein</fullName>
    </submittedName>
</protein>
<comment type="caution">
    <text evidence="1">The sequence shown here is derived from an EMBL/GenBank/DDBJ whole genome shotgun (WGS) entry which is preliminary data.</text>
</comment>
<reference evidence="1" key="1">
    <citation type="submission" date="2023-05" db="EMBL/GenBank/DDBJ databases">
        <title>Mariniplasma microaerophilum sp. nov., a novel anaerobic mollicute isolated from terrestrial mud volcano, Taman Peninsula, Russia.</title>
        <authorList>
            <person name="Khomyakova M.A."/>
            <person name="Merkel A.Y."/>
            <person name="Slobodkin A.I."/>
        </authorList>
    </citation>
    <scope>NUCLEOTIDE SEQUENCE</scope>
    <source>
        <strain evidence="1">M4Ah</strain>
    </source>
</reference>
<dbReference type="RefSeq" id="WP_282838973.1">
    <property type="nucleotide sequence ID" value="NZ_JASCXW010000006.1"/>
</dbReference>